<proteinExistence type="predicted"/>
<evidence type="ECO:0000313" key="2">
    <source>
        <dbReference type="Proteomes" id="UP000276133"/>
    </source>
</evidence>
<name>A0A3M7PC72_BRAPC</name>
<dbReference type="Proteomes" id="UP000276133">
    <property type="component" value="Unassembled WGS sequence"/>
</dbReference>
<keyword evidence="2" id="KW-1185">Reference proteome</keyword>
<sequence>MNLLKCKNHTTKIQLEGSVDKISSLNFSLFSKLIDDFVNSIDNSNFAIMATESYNQTFK</sequence>
<evidence type="ECO:0000313" key="1">
    <source>
        <dbReference type="EMBL" id="RMZ96360.1"/>
    </source>
</evidence>
<organism evidence="1 2">
    <name type="scientific">Brachionus plicatilis</name>
    <name type="common">Marine rotifer</name>
    <name type="synonym">Brachionus muelleri</name>
    <dbReference type="NCBI Taxonomy" id="10195"/>
    <lineage>
        <taxon>Eukaryota</taxon>
        <taxon>Metazoa</taxon>
        <taxon>Spiralia</taxon>
        <taxon>Gnathifera</taxon>
        <taxon>Rotifera</taxon>
        <taxon>Eurotatoria</taxon>
        <taxon>Monogononta</taxon>
        <taxon>Pseudotrocha</taxon>
        <taxon>Ploima</taxon>
        <taxon>Brachionidae</taxon>
        <taxon>Brachionus</taxon>
    </lineage>
</organism>
<comment type="caution">
    <text evidence="1">The sequence shown here is derived from an EMBL/GenBank/DDBJ whole genome shotgun (WGS) entry which is preliminary data.</text>
</comment>
<gene>
    <name evidence="1" type="ORF">BpHYR1_007622</name>
</gene>
<accession>A0A3M7PC72</accession>
<dbReference type="EMBL" id="REGN01012277">
    <property type="protein sequence ID" value="RMZ96360.1"/>
    <property type="molecule type" value="Genomic_DNA"/>
</dbReference>
<protein>
    <submittedName>
        <fullName evidence="1">Uncharacterized protein</fullName>
    </submittedName>
</protein>
<dbReference type="AlphaFoldDB" id="A0A3M7PC72"/>
<reference evidence="1 2" key="1">
    <citation type="journal article" date="2018" name="Sci. Rep.">
        <title>Genomic signatures of local adaptation to the degree of environmental predictability in rotifers.</title>
        <authorList>
            <person name="Franch-Gras L."/>
            <person name="Hahn C."/>
            <person name="Garcia-Roger E.M."/>
            <person name="Carmona M.J."/>
            <person name="Serra M."/>
            <person name="Gomez A."/>
        </authorList>
    </citation>
    <scope>NUCLEOTIDE SEQUENCE [LARGE SCALE GENOMIC DNA]</scope>
    <source>
        <strain evidence="1">HYR1</strain>
    </source>
</reference>